<evidence type="ECO:0000313" key="2">
    <source>
        <dbReference type="Proteomes" id="UP000834106"/>
    </source>
</evidence>
<keyword evidence="2" id="KW-1185">Reference proteome</keyword>
<dbReference type="Proteomes" id="UP000834106">
    <property type="component" value="Chromosome 17"/>
</dbReference>
<name>A0AAD2EAN1_9LAMI</name>
<proteinExistence type="predicted"/>
<dbReference type="EMBL" id="OU503052">
    <property type="protein sequence ID" value="CAI9780971.1"/>
    <property type="molecule type" value="Genomic_DNA"/>
</dbReference>
<gene>
    <name evidence="1" type="ORF">FPE_LOCUS28401</name>
</gene>
<sequence>MVRRSSPLGPREVRVMVDSCLQVSMFFSTASSRPERCRCPSFSILCIPYGCIENPTIFSSNARRELSNSFRKRGQEEGNQRKSPRSVEPLLSFPLSIMLLVSPRI</sequence>
<reference evidence="1" key="1">
    <citation type="submission" date="2023-05" db="EMBL/GenBank/DDBJ databases">
        <authorList>
            <person name="Huff M."/>
        </authorList>
    </citation>
    <scope>NUCLEOTIDE SEQUENCE</scope>
</reference>
<accession>A0AAD2EAN1</accession>
<protein>
    <submittedName>
        <fullName evidence="1">Uncharacterized protein</fullName>
    </submittedName>
</protein>
<dbReference type="AlphaFoldDB" id="A0AAD2EAN1"/>
<evidence type="ECO:0000313" key="1">
    <source>
        <dbReference type="EMBL" id="CAI9780971.1"/>
    </source>
</evidence>
<organism evidence="1 2">
    <name type="scientific">Fraxinus pennsylvanica</name>
    <dbReference type="NCBI Taxonomy" id="56036"/>
    <lineage>
        <taxon>Eukaryota</taxon>
        <taxon>Viridiplantae</taxon>
        <taxon>Streptophyta</taxon>
        <taxon>Embryophyta</taxon>
        <taxon>Tracheophyta</taxon>
        <taxon>Spermatophyta</taxon>
        <taxon>Magnoliopsida</taxon>
        <taxon>eudicotyledons</taxon>
        <taxon>Gunneridae</taxon>
        <taxon>Pentapetalae</taxon>
        <taxon>asterids</taxon>
        <taxon>lamiids</taxon>
        <taxon>Lamiales</taxon>
        <taxon>Oleaceae</taxon>
        <taxon>Oleeae</taxon>
        <taxon>Fraxinus</taxon>
    </lineage>
</organism>